<feature type="signal peptide" evidence="1">
    <location>
        <begin position="1"/>
        <end position="18"/>
    </location>
</feature>
<protein>
    <submittedName>
        <fullName evidence="2">Uncharacterized protein</fullName>
    </submittedName>
</protein>
<gene>
    <name evidence="2" type="ORF">GSLYS_00006081001</name>
</gene>
<evidence type="ECO:0000313" key="3">
    <source>
        <dbReference type="Proteomes" id="UP001497497"/>
    </source>
</evidence>
<dbReference type="AlphaFoldDB" id="A0AAV2HIK6"/>
<keyword evidence="1" id="KW-0732">Signal</keyword>
<organism evidence="2 3">
    <name type="scientific">Lymnaea stagnalis</name>
    <name type="common">Great pond snail</name>
    <name type="synonym">Helix stagnalis</name>
    <dbReference type="NCBI Taxonomy" id="6523"/>
    <lineage>
        <taxon>Eukaryota</taxon>
        <taxon>Metazoa</taxon>
        <taxon>Spiralia</taxon>
        <taxon>Lophotrochozoa</taxon>
        <taxon>Mollusca</taxon>
        <taxon>Gastropoda</taxon>
        <taxon>Heterobranchia</taxon>
        <taxon>Euthyneura</taxon>
        <taxon>Panpulmonata</taxon>
        <taxon>Hygrophila</taxon>
        <taxon>Lymnaeoidea</taxon>
        <taxon>Lymnaeidae</taxon>
        <taxon>Lymnaea</taxon>
    </lineage>
</organism>
<dbReference type="EMBL" id="CAXITT010000103">
    <property type="protein sequence ID" value="CAL1532002.1"/>
    <property type="molecule type" value="Genomic_DNA"/>
</dbReference>
<evidence type="ECO:0000313" key="2">
    <source>
        <dbReference type="EMBL" id="CAL1532002.1"/>
    </source>
</evidence>
<accession>A0AAV2HIK6</accession>
<evidence type="ECO:0000256" key="1">
    <source>
        <dbReference type="SAM" id="SignalP"/>
    </source>
</evidence>
<feature type="chain" id="PRO_5043506020" evidence="1">
    <location>
        <begin position="19"/>
        <end position="159"/>
    </location>
</feature>
<keyword evidence="3" id="KW-1185">Reference proteome</keyword>
<comment type="caution">
    <text evidence="2">The sequence shown here is derived from an EMBL/GenBank/DDBJ whole genome shotgun (WGS) entry which is preliminary data.</text>
</comment>
<proteinExistence type="predicted"/>
<dbReference type="Proteomes" id="UP001497497">
    <property type="component" value="Unassembled WGS sequence"/>
</dbReference>
<name>A0AAV2HIK6_LYMST</name>
<sequence>MLLQVLIVTAAFIATMETATIVKRATGECKVNGGTYPDGKPFKIPGFPPCIEYFCRSGQFSIYKEGCSTVDNGKNVCHDVNSTWKKGCTTWRCTKSVKNGVPTYSTSSSATKCADAKGVCHYPGETFSYVINNKVHTNCTCTITSDNFTSYSCQAPSGK</sequence>
<reference evidence="2 3" key="1">
    <citation type="submission" date="2024-04" db="EMBL/GenBank/DDBJ databases">
        <authorList>
            <consortium name="Genoscope - CEA"/>
            <person name="William W."/>
        </authorList>
    </citation>
    <scope>NUCLEOTIDE SEQUENCE [LARGE SCALE GENOMIC DNA]</scope>
</reference>